<organism evidence="8 9">
    <name type="scientific">Polychaeton citri CBS 116435</name>
    <dbReference type="NCBI Taxonomy" id="1314669"/>
    <lineage>
        <taxon>Eukaryota</taxon>
        <taxon>Fungi</taxon>
        <taxon>Dikarya</taxon>
        <taxon>Ascomycota</taxon>
        <taxon>Pezizomycotina</taxon>
        <taxon>Dothideomycetes</taxon>
        <taxon>Dothideomycetidae</taxon>
        <taxon>Capnodiales</taxon>
        <taxon>Capnodiaceae</taxon>
        <taxon>Polychaeton</taxon>
    </lineage>
</organism>
<feature type="transmembrane region" description="Helical" evidence="6">
    <location>
        <begin position="50"/>
        <end position="75"/>
    </location>
</feature>
<gene>
    <name evidence="8" type="ORF">K431DRAFT_224704</name>
</gene>
<dbReference type="Proteomes" id="UP000799441">
    <property type="component" value="Unassembled WGS sequence"/>
</dbReference>
<comment type="caution">
    <text evidence="8">The sequence shown here is derived from an EMBL/GenBank/DDBJ whole genome shotgun (WGS) entry which is preliminary data.</text>
</comment>
<keyword evidence="3 6" id="KW-1133">Transmembrane helix</keyword>
<evidence type="ECO:0000256" key="1">
    <source>
        <dbReference type="ARBA" id="ARBA00004141"/>
    </source>
</evidence>
<dbReference type="AlphaFoldDB" id="A0A9P4QA61"/>
<sequence length="261" mass="29445">MADLNTLPPDVNKGPQILIICSIFVGLALFMVIVRIWVRIKITANLGRDDYCAAAAMFVMFVEMMVIIPEVVYGAGRHVQYLDHDTNIKGLHLNFVTQPLCLIALCLAKVSVGLFLLRLAISRNYIRFIWCVIVFTILSTLGNLLTVFFQCQPLSFVWDFTVEGGKCIPQPHLKFAAFFNSSVSVLTDVIFALLPIPLLWKVQLNRKTKAAVVCILSMGLFAVAAGIVKMTFLNDYGKYGDFLFDSSYLTIWYEPHLVRWH</sequence>
<evidence type="ECO:0000256" key="2">
    <source>
        <dbReference type="ARBA" id="ARBA00022692"/>
    </source>
</evidence>
<evidence type="ECO:0000313" key="9">
    <source>
        <dbReference type="Proteomes" id="UP000799441"/>
    </source>
</evidence>
<feature type="transmembrane region" description="Helical" evidence="6">
    <location>
        <begin position="17"/>
        <end position="38"/>
    </location>
</feature>
<evidence type="ECO:0000256" key="5">
    <source>
        <dbReference type="ARBA" id="ARBA00038359"/>
    </source>
</evidence>
<dbReference type="Pfam" id="PF20684">
    <property type="entry name" value="Fung_rhodopsin"/>
    <property type="match status" value="1"/>
</dbReference>
<feature type="transmembrane region" description="Helical" evidence="6">
    <location>
        <begin position="128"/>
        <end position="149"/>
    </location>
</feature>
<comment type="subcellular location">
    <subcellularLocation>
        <location evidence="1">Membrane</location>
        <topology evidence="1">Multi-pass membrane protein</topology>
    </subcellularLocation>
</comment>
<evidence type="ECO:0000313" key="8">
    <source>
        <dbReference type="EMBL" id="KAF2721221.1"/>
    </source>
</evidence>
<keyword evidence="2 6" id="KW-0812">Transmembrane</keyword>
<keyword evidence="4 6" id="KW-0472">Membrane</keyword>
<dbReference type="OrthoDB" id="5022096at2759"/>
<feature type="transmembrane region" description="Helical" evidence="6">
    <location>
        <begin position="212"/>
        <end position="232"/>
    </location>
</feature>
<name>A0A9P4QA61_9PEZI</name>
<dbReference type="PANTHER" id="PTHR33048:SF167">
    <property type="entry name" value="INTEGRAL MEMBRANE PROTEIN"/>
    <property type="match status" value="1"/>
</dbReference>
<evidence type="ECO:0000256" key="4">
    <source>
        <dbReference type="ARBA" id="ARBA00023136"/>
    </source>
</evidence>
<dbReference type="GO" id="GO:0016020">
    <property type="term" value="C:membrane"/>
    <property type="evidence" value="ECO:0007669"/>
    <property type="project" value="UniProtKB-SubCell"/>
</dbReference>
<proteinExistence type="inferred from homology"/>
<dbReference type="EMBL" id="MU003792">
    <property type="protein sequence ID" value="KAF2721221.1"/>
    <property type="molecule type" value="Genomic_DNA"/>
</dbReference>
<feature type="transmembrane region" description="Helical" evidence="6">
    <location>
        <begin position="95"/>
        <end position="116"/>
    </location>
</feature>
<evidence type="ECO:0000259" key="7">
    <source>
        <dbReference type="Pfam" id="PF20684"/>
    </source>
</evidence>
<dbReference type="InterPro" id="IPR052337">
    <property type="entry name" value="SAT4-like"/>
</dbReference>
<dbReference type="PANTHER" id="PTHR33048">
    <property type="entry name" value="PTH11-LIKE INTEGRAL MEMBRANE PROTEIN (AFU_ORTHOLOGUE AFUA_5G11245)"/>
    <property type="match status" value="1"/>
</dbReference>
<dbReference type="InterPro" id="IPR049326">
    <property type="entry name" value="Rhodopsin_dom_fungi"/>
</dbReference>
<keyword evidence="9" id="KW-1185">Reference proteome</keyword>
<evidence type="ECO:0000256" key="6">
    <source>
        <dbReference type="SAM" id="Phobius"/>
    </source>
</evidence>
<evidence type="ECO:0000256" key="3">
    <source>
        <dbReference type="ARBA" id="ARBA00022989"/>
    </source>
</evidence>
<accession>A0A9P4QA61</accession>
<feature type="transmembrane region" description="Helical" evidence="6">
    <location>
        <begin position="178"/>
        <end position="200"/>
    </location>
</feature>
<reference evidence="8" key="1">
    <citation type="journal article" date="2020" name="Stud. Mycol.">
        <title>101 Dothideomycetes genomes: a test case for predicting lifestyles and emergence of pathogens.</title>
        <authorList>
            <person name="Haridas S."/>
            <person name="Albert R."/>
            <person name="Binder M."/>
            <person name="Bloem J."/>
            <person name="Labutti K."/>
            <person name="Salamov A."/>
            <person name="Andreopoulos B."/>
            <person name="Baker S."/>
            <person name="Barry K."/>
            <person name="Bills G."/>
            <person name="Bluhm B."/>
            <person name="Cannon C."/>
            <person name="Castanera R."/>
            <person name="Culley D."/>
            <person name="Daum C."/>
            <person name="Ezra D."/>
            <person name="Gonzalez J."/>
            <person name="Henrissat B."/>
            <person name="Kuo A."/>
            <person name="Liang C."/>
            <person name="Lipzen A."/>
            <person name="Lutzoni F."/>
            <person name="Magnuson J."/>
            <person name="Mondo S."/>
            <person name="Nolan M."/>
            <person name="Ohm R."/>
            <person name="Pangilinan J."/>
            <person name="Park H.-J."/>
            <person name="Ramirez L."/>
            <person name="Alfaro M."/>
            <person name="Sun H."/>
            <person name="Tritt A."/>
            <person name="Yoshinaga Y."/>
            <person name="Zwiers L.-H."/>
            <person name="Turgeon B."/>
            <person name="Goodwin S."/>
            <person name="Spatafora J."/>
            <person name="Crous P."/>
            <person name="Grigoriev I."/>
        </authorList>
    </citation>
    <scope>NUCLEOTIDE SEQUENCE</scope>
    <source>
        <strain evidence="8">CBS 116435</strain>
    </source>
</reference>
<feature type="domain" description="Rhodopsin" evidence="7">
    <location>
        <begin position="34"/>
        <end position="252"/>
    </location>
</feature>
<comment type="similarity">
    <text evidence="5">Belongs to the SAT4 family.</text>
</comment>
<protein>
    <recommendedName>
        <fullName evidence="7">Rhodopsin domain-containing protein</fullName>
    </recommendedName>
</protein>